<gene>
    <name evidence="2" type="ORF">PCOR1329_LOCUS73394</name>
</gene>
<evidence type="ECO:0000313" key="3">
    <source>
        <dbReference type="Proteomes" id="UP001189429"/>
    </source>
</evidence>
<evidence type="ECO:0000313" key="2">
    <source>
        <dbReference type="EMBL" id="CAK0894323.1"/>
    </source>
</evidence>
<organism evidence="2 3">
    <name type="scientific">Prorocentrum cordatum</name>
    <dbReference type="NCBI Taxonomy" id="2364126"/>
    <lineage>
        <taxon>Eukaryota</taxon>
        <taxon>Sar</taxon>
        <taxon>Alveolata</taxon>
        <taxon>Dinophyceae</taxon>
        <taxon>Prorocentrales</taxon>
        <taxon>Prorocentraceae</taxon>
        <taxon>Prorocentrum</taxon>
    </lineage>
</organism>
<keyword evidence="3" id="KW-1185">Reference proteome</keyword>
<comment type="caution">
    <text evidence="2">The sequence shown here is derived from an EMBL/GenBank/DDBJ whole genome shotgun (WGS) entry which is preliminary data.</text>
</comment>
<name>A0ABN9X4N3_9DINO</name>
<feature type="region of interest" description="Disordered" evidence="1">
    <location>
        <begin position="55"/>
        <end position="74"/>
    </location>
</feature>
<reference evidence="2" key="1">
    <citation type="submission" date="2023-10" db="EMBL/GenBank/DDBJ databases">
        <authorList>
            <person name="Chen Y."/>
            <person name="Shah S."/>
            <person name="Dougan E. K."/>
            <person name="Thang M."/>
            <person name="Chan C."/>
        </authorList>
    </citation>
    <scope>NUCLEOTIDE SEQUENCE [LARGE SCALE GENOMIC DNA]</scope>
</reference>
<sequence length="104" mass="11071">MDAAPLAGLEALAPALSQLLALRQVLALAGASREWRSAFACDAVWLALLAARWGEGARERARGPDESEARPLRSDRRCRSFRAGRGRLLSSPAGALAERSGSND</sequence>
<proteinExistence type="predicted"/>
<dbReference type="Proteomes" id="UP001189429">
    <property type="component" value="Unassembled WGS sequence"/>
</dbReference>
<evidence type="ECO:0000256" key="1">
    <source>
        <dbReference type="SAM" id="MobiDB-lite"/>
    </source>
</evidence>
<protein>
    <recommendedName>
        <fullName evidence="4">Peroxisomal membrane protein PEX16</fullName>
    </recommendedName>
</protein>
<accession>A0ABN9X4N3</accession>
<evidence type="ECO:0008006" key="4">
    <source>
        <dbReference type="Google" id="ProtNLM"/>
    </source>
</evidence>
<dbReference type="EMBL" id="CAUYUJ010019882">
    <property type="protein sequence ID" value="CAK0894323.1"/>
    <property type="molecule type" value="Genomic_DNA"/>
</dbReference>
<feature type="region of interest" description="Disordered" evidence="1">
    <location>
        <begin position="83"/>
        <end position="104"/>
    </location>
</feature>